<dbReference type="SUPFAM" id="SSF51206">
    <property type="entry name" value="cAMP-binding domain-like"/>
    <property type="match status" value="1"/>
</dbReference>
<evidence type="ECO:0000259" key="6">
    <source>
        <dbReference type="PROSITE" id="PS51063"/>
    </source>
</evidence>
<dbReference type="CDD" id="cd00038">
    <property type="entry name" value="CAP_ED"/>
    <property type="match status" value="1"/>
</dbReference>
<dbReference type="Pfam" id="PF13545">
    <property type="entry name" value="HTH_Crp_2"/>
    <property type="match status" value="1"/>
</dbReference>
<organism evidence="7 8">
    <name type="scientific">Peribacillus glennii</name>
    <dbReference type="NCBI Taxonomy" id="2303991"/>
    <lineage>
        <taxon>Bacteria</taxon>
        <taxon>Bacillati</taxon>
        <taxon>Bacillota</taxon>
        <taxon>Bacilli</taxon>
        <taxon>Bacillales</taxon>
        <taxon>Bacillaceae</taxon>
        <taxon>Peribacillus</taxon>
    </lineage>
</organism>
<evidence type="ECO:0000256" key="2">
    <source>
        <dbReference type="ARBA" id="ARBA00023125"/>
    </source>
</evidence>
<dbReference type="SMART" id="SM00419">
    <property type="entry name" value="HTH_CRP"/>
    <property type="match status" value="1"/>
</dbReference>
<keyword evidence="8" id="KW-1185">Reference proteome</keyword>
<dbReference type="Gene3D" id="1.10.10.10">
    <property type="entry name" value="Winged helix-like DNA-binding domain superfamily/Winged helix DNA-binding domain"/>
    <property type="match status" value="1"/>
</dbReference>
<evidence type="ECO:0000256" key="3">
    <source>
        <dbReference type="ARBA" id="ARBA00023159"/>
    </source>
</evidence>
<dbReference type="GO" id="GO:0003677">
    <property type="term" value="F:DNA binding"/>
    <property type="evidence" value="ECO:0007669"/>
    <property type="project" value="UniProtKB-KW"/>
</dbReference>
<feature type="domain" description="HTH crp-type" evidence="6">
    <location>
        <begin position="145"/>
        <end position="213"/>
    </location>
</feature>
<gene>
    <name evidence="7" type="ORF">D0466_03285</name>
</gene>
<evidence type="ECO:0000313" key="8">
    <source>
        <dbReference type="Proteomes" id="UP000262939"/>
    </source>
</evidence>
<evidence type="ECO:0000256" key="4">
    <source>
        <dbReference type="ARBA" id="ARBA00023163"/>
    </source>
</evidence>
<sequence>MEIRIVVDEAFHPRRFGELPTDVSELVTTRHFQKGEIINLQGEPAHHFFYVHTGHVRATIVRPDGIEKVLAFAEPGQFFSDVPFFQQINHWYTGEAVENTEVSVFSREAIKKINNVRPEFVFTLMQSMAHKVWMLSNQMMTITFDHSEVRLARILVEMLARKPEGTRILVSTHQELSALMGTSRVMVTRVLNGWRSTGIVSLRKGSIIINDFSALKRVADMGIG</sequence>
<dbReference type="EMBL" id="QVTD01000003">
    <property type="protein sequence ID" value="RFU64951.1"/>
    <property type="molecule type" value="Genomic_DNA"/>
</dbReference>
<keyword evidence="3" id="KW-0010">Activator</keyword>
<evidence type="ECO:0000313" key="7">
    <source>
        <dbReference type="EMBL" id="RFU64951.1"/>
    </source>
</evidence>
<dbReference type="AlphaFoldDB" id="A0A372LF69"/>
<dbReference type="PROSITE" id="PS50042">
    <property type="entry name" value="CNMP_BINDING_3"/>
    <property type="match status" value="1"/>
</dbReference>
<name>A0A372LF69_9BACI</name>
<dbReference type="InterPro" id="IPR018490">
    <property type="entry name" value="cNMP-bd_dom_sf"/>
</dbReference>
<keyword evidence="2" id="KW-0238">DNA-binding</keyword>
<dbReference type="SUPFAM" id="SSF46785">
    <property type="entry name" value="Winged helix' DNA-binding domain"/>
    <property type="match status" value="1"/>
</dbReference>
<proteinExistence type="predicted"/>
<evidence type="ECO:0000259" key="5">
    <source>
        <dbReference type="PROSITE" id="PS50042"/>
    </source>
</evidence>
<evidence type="ECO:0000256" key="1">
    <source>
        <dbReference type="ARBA" id="ARBA00023015"/>
    </source>
</evidence>
<dbReference type="GO" id="GO:0005829">
    <property type="term" value="C:cytosol"/>
    <property type="evidence" value="ECO:0007669"/>
    <property type="project" value="TreeGrafter"/>
</dbReference>
<dbReference type="Proteomes" id="UP000262939">
    <property type="component" value="Unassembled WGS sequence"/>
</dbReference>
<dbReference type="PANTHER" id="PTHR24567:SF68">
    <property type="entry name" value="DNA-BINDING TRANSCRIPTIONAL DUAL REGULATOR CRP"/>
    <property type="match status" value="1"/>
</dbReference>
<comment type="caution">
    <text evidence="7">The sequence shown here is derived from an EMBL/GenBank/DDBJ whole genome shotgun (WGS) entry which is preliminary data.</text>
</comment>
<protein>
    <submittedName>
        <fullName evidence="7">Crp/Fnr family transcriptional regulator</fullName>
    </submittedName>
</protein>
<accession>A0A372LF69</accession>
<dbReference type="InterPro" id="IPR014710">
    <property type="entry name" value="RmlC-like_jellyroll"/>
</dbReference>
<keyword evidence="4" id="KW-0804">Transcription</keyword>
<dbReference type="InterPro" id="IPR036390">
    <property type="entry name" value="WH_DNA-bd_sf"/>
</dbReference>
<dbReference type="InterPro" id="IPR012318">
    <property type="entry name" value="HTH_CRP"/>
</dbReference>
<dbReference type="InterPro" id="IPR050397">
    <property type="entry name" value="Env_Response_Regulators"/>
</dbReference>
<dbReference type="Gene3D" id="2.60.120.10">
    <property type="entry name" value="Jelly Rolls"/>
    <property type="match status" value="1"/>
</dbReference>
<reference evidence="7 8" key="1">
    <citation type="submission" date="2018-08" db="EMBL/GenBank/DDBJ databases">
        <title>Bacillus chawlae sp. nov., Bacillus glennii sp. nov., and Bacillus saganii sp. nov. Isolated from the Vehicle Assembly Building at Kennedy Space Center where the Viking Spacecraft were Assembled.</title>
        <authorList>
            <person name="Seuylemezian A."/>
            <person name="Vaishampayan P."/>
        </authorList>
    </citation>
    <scope>NUCLEOTIDE SEQUENCE [LARGE SCALE GENOMIC DNA]</scope>
    <source>
        <strain evidence="7 8">V44-8</strain>
    </source>
</reference>
<keyword evidence="1" id="KW-0805">Transcription regulation</keyword>
<dbReference type="PROSITE" id="PS51063">
    <property type="entry name" value="HTH_CRP_2"/>
    <property type="match status" value="1"/>
</dbReference>
<dbReference type="OrthoDB" id="9810708at2"/>
<dbReference type="GO" id="GO:0003700">
    <property type="term" value="F:DNA-binding transcription factor activity"/>
    <property type="evidence" value="ECO:0007669"/>
    <property type="project" value="TreeGrafter"/>
</dbReference>
<dbReference type="RefSeq" id="WP_117321127.1">
    <property type="nucleotide sequence ID" value="NZ_QVTD01000003.1"/>
</dbReference>
<dbReference type="InterPro" id="IPR000595">
    <property type="entry name" value="cNMP-bd_dom"/>
</dbReference>
<dbReference type="Pfam" id="PF00027">
    <property type="entry name" value="cNMP_binding"/>
    <property type="match status" value="1"/>
</dbReference>
<dbReference type="SMART" id="SM00100">
    <property type="entry name" value="cNMP"/>
    <property type="match status" value="1"/>
</dbReference>
<dbReference type="InterPro" id="IPR036388">
    <property type="entry name" value="WH-like_DNA-bd_sf"/>
</dbReference>
<feature type="domain" description="Cyclic nucleotide-binding" evidence="5">
    <location>
        <begin position="22"/>
        <end position="113"/>
    </location>
</feature>
<dbReference type="PANTHER" id="PTHR24567">
    <property type="entry name" value="CRP FAMILY TRANSCRIPTIONAL REGULATORY PROTEIN"/>
    <property type="match status" value="1"/>
</dbReference>